<organism evidence="1 2">
    <name type="scientific">Chlorovirus heliozoae</name>
    <dbReference type="NCBI Taxonomy" id="322019"/>
    <lineage>
        <taxon>Viruses</taxon>
        <taxon>Varidnaviria</taxon>
        <taxon>Bamfordvirae</taxon>
        <taxon>Nucleocytoviricota</taxon>
        <taxon>Megaviricetes</taxon>
        <taxon>Algavirales</taxon>
        <taxon>Phycodnaviridae</taxon>
        <taxon>Chlorovirus</taxon>
    </lineage>
</organism>
<accession>A7K9H0</accession>
<evidence type="ECO:0000313" key="1">
    <source>
        <dbReference type="EMBL" id="ABT16694.1"/>
    </source>
</evidence>
<protein>
    <submittedName>
        <fullName evidence="1">Uncharacterized protein z560R</fullName>
    </submittedName>
</protein>
<gene>
    <name evidence="1" type="primary">z560R</name>
    <name evidence="1" type="ORF">ATCV1_z560R</name>
</gene>
<dbReference type="EMBL" id="EF101928">
    <property type="protein sequence ID" value="ABT16694.1"/>
    <property type="molecule type" value="Genomic_DNA"/>
</dbReference>
<evidence type="ECO:0000313" key="2">
    <source>
        <dbReference type="Proteomes" id="UP000202420"/>
    </source>
</evidence>
<dbReference type="Proteomes" id="UP000202420">
    <property type="component" value="Segment"/>
</dbReference>
<dbReference type="RefSeq" id="YP_001427041.1">
    <property type="nucleotide sequence ID" value="NC_008724.1"/>
</dbReference>
<name>A7K9H0_9PHYC</name>
<dbReference type="GeneID" id="5471001"/>
<keyword evidence="2" id="KW-1185">Reference proteome</keyword>
<sequence length="86" mass="9959">MGIILHHNKIRYFRGNKFIGENLGLFRTPRDFEVARGQYNFVLAMRAIFVHGRDEERGLPWGYCDSCQETVLSPCVLHGVFGKICR</sequence>
<dbReference type="KEGG" id="vg:5471001"/>
<reference evidence="1 2" key="1">
    <citation type="submission" date="2006-09" db="EMBL/GenBank/DDBJ databases">
        <title>Sequence and annotation of the 288-kb ATCV-1 virus that infects an endosymbiotic Chlorella strain of the heliozoon Acanthocystis turfacea.</title>
        <authorList>
            <person name="Fitzgerald L.A."/>
            <person name="Graves M.V."/>
            <person name="Li X."/>
            <person name="Pfitzner A.J.P."/>
            <person name="Hartigan J."/>
            <person name="Van Etten J.L."/>
        </authorList>
    </citation>
    <scope>NUCLEOTIDE SEQUENCE [LARGE SCALE GENOMIC DNA]</scope>
    <source>
        <strain evidence="1 2">ATCV-1</strain>
    </source>
</reference>
<proteinExistence type="predicted"/>